<evidence type="ECO:0000256" key="5">
    <source>
        <dbReference type="ARBA" id="ARBA00022801"/>
    </source>
</evidence>
<dbReference type="InterPro" id="IPR020084">
    <property type="entry name" value="NUDIX_hydrolase_CS"/>
</dbReference>
<evidence type="ECO:0000256" key="8">
    <source>
        <dbReference type="RuleBase" id="RU003476"/>
    </source>
</evidence>
<dbReference type="RefSeq" id="WP_052570500.1">
    <property type="nucleotide sequence ID" value="NZ_CP009498.1"/>
</dbReference>
<dbReference type="Pfam" id="PF00293">
    <property type="entry name" value="NUDIX"/>
    <property type="match status" value="1"/>
</dbReference>
<comment type="cofactor">
    <cofactor evidence="2">
        <name>Mg(2+)</name>
        <dbReference type="ChEBI" id="CHEBI:18420"/>
    </cofactor>
</comment>
<dbReference type="PANTHER" id="PTHR11839">
    <property type="entry name" value="UDP/ADP-SUGAR PYROPHOSPHATASE"/>
    <property type="match status" value="1"/>
</dbReference>
<dbReference type="PROSITE" id="PS00893">
    <property type="entry name" value="NUDIX_BOX"/>
    <property type="match status" value="1"/>
</dbReference>
<dbReference type="InterPro" id="IPR000086">
    <property type="entry name" value="NUDIX_hydrolase_dom"/>
</dbReference>
<keyword evidence="5 8" id="KW-0378">Hydrolase</keyword>
<dbReference type="FunFam" id="3.90.79.10:FF:000024">
    <property type="entry name" value="ADP-ribose pyrophosphatase"/>
    <property type="match status" value="1"/>
</dbReference>
<feature type="domain" description="Nudix hydrolase" evidence="9">
    <location>
        <begin position="37"/>
        <end position="166"/>
    </location>
</feature>
<dbReference type="SUPFAM" id="SSF55811">
    <property type="entry name" value="Nudix"/>
    <property type="match status" value="1"/>
</dbReference>
<dbReference type="Gene3D" id="3.90.79.10">
    <property type="entry name" value="Nucleoside Triphosphate Pyrophosphohydrolase"/>
    <property type="match status" value="1"/>
</dbReference>
<gene>
    <name evidence="10" type="primary">nudF</name>
    <name evidence="10" type="ORF">Epro_0605</name>
</gene>
<evidence type="ECO:0000256" key="6">
    <source>
        <dbReference type="ARBA" id="ARBA00032162"/>
    </source>
</evidence>
<dbReference type="GO" id="GO:0019693">
    <property type="term" value="P:ribose phosphate metabolic process"/>
    <property type="evidence" value="ECO:0007669"/>
    <property type="project" value="TreeGrafter"/>
</dbReference>
<proteinExistence type="inferred from homology"/>
<dbReference type="Proteomes" id="UP000035337">
    <property type="component" value="Chromosome"/>
</dbReference>
<evidence type="ECO:0000256" key="7">
    <source>
        <dbReference type="ARBA" id="ARBA00032272"/>
    </source>
</evidence>
<comment type="similarity">
    <text evidence="3">Belongs to the Nudix hydrolase family. NudK subfamily.</text>
</comment>
<dbReference type="STRING" id="1408281.Epro_0605"/>
<dbReference type="PRINTS" id="PR00502">
    <property type="entry name" value="NUDIXFAMILY"/>
</dbReference>
<evidence type="ECO:0000256" key="4">
    <source>
        <dbReference type="ARBA" id="ARBA00016377"/>
    </source>
</evidence>
<evidence type="ECO:0000313" key="10">
    <source>
        <dbReference type="EMBL" id="AKL97984.1"/>
    </source>
</evidence>
<dbReference type="GO" id="GO:0006753">
    <property type="term" value="P:nucleoside phosphate metabolic process"/>
    <property type="evidence" value="ECO:0007669"/>
    <property type="project" value="TreeGrafter"/>
</dbReference>
<name>A0A0G3WKK5_9BACT</name>
<comment type="catalytic activity">
    <reaction evidence="1">
        <text>GDP-alpha-D-mannose + H2O = alpha-D-mannose 1-phosphate + GMP + 2 H(+)</text>
        <dbReference type="Rhea" id="RHEA:27978"/>
        <dbReference type="ChEBI" id="CHEBI:15377"/>
        <dbReference type="ChEBI" id="CHEBI:15378"/>
        <dbReference type="ChEBI" id="CHEBI:57527"/>
        <dbReference type="ChEBI" id="CHEBI:58115"/>
        <dbReference type="ChEBI" id="CHEBI:58409"/>
    </reaction>
</comment>
<evidence type="ECO:0000256" key="1">
    <source>
        <dbReference type="ARBA" id="ARBA00000847"/>
    </source>
</evidence>
<keyword evidence="11" id="KW-1185">Reference proteome</keyword>
<evidence type="ECO:0000259" key="9">
    <source>
        <dbReference type="PROSITE" id="PS51462"/>
    </source>
</evidence>
<dbReference type="GO" id="GO:0016462">
    <property type="term" value="F:pyrophosphatase activity"/>
    <property type="evidence" value="ECO:0007669"/>
    <property type="project" value="UniProtKB-ARBA"/>
</dbReference>
<accession>A0A0G3WKK5</accession>
<protein>
    <recommendedName>
        <fullName evidence="4">GDP-mannose pyrophosphatase</fullName>
    </recommendedName>
    <alternativeName>
        <fullName evidence="6">GDP-mannose hydrolase</fullName>
    </alternativeName>
    <alternativeName>
        <fullName evidence="7">GDPMK</fullName>
    </alternativeName>
</protein>
<dbReference type="PANTHER" id="PTHR11839:SF18">
    <property type="entry name" value="NUDIX HYDROLASE DOMAIN-CONTAINING PROTEIN"/>
    <property type="match status" value="1"/>
</dbReference>
<dbReference type="PROSITE" id="PS51462">
    <property type="entry name" value="NUDIX"/>
    <property type="match status" value="1"/>
</dbReference>
<sequence>MIEKLIKKNLIHKGKVLDFYCDEVKLPNGKTATREYLNHPGAAAVLPFIDKNNIVLVKQYRYVAGQITYEIPAGKMDEGETPIECAQRELEEETGLKAKRLEKLISFYPSTAFSNEVLHIFAAFGVKKGKVNPDEDEFVEKIIVNFKDALEMTRSGAIIDSKTIIALLMFDNILK</sequence>
<organism evidence="10 11">
    <name type="scientific">Endomicrobium proavitum</name>
    <dbReference type="NCBI Taxonomy" id="1408281"/>
    <lineage>
        <taxon>Bacteria</taxon>
        <taxon>Pseudomonadati</taxon>
        <taxon>Elusimicrobiota</taxon>
        <taxon>Endomicrobiia</taxon>
        <taxon>Endomicrobiales</taxon>
        <taxon>Endomicrobiaceae</taxon>
        <taxon>Endomicrobium</taxon>
    </lineage>
</organism>
<dbReference type="InterPro" id="IPR015797">
    <property type="entry name" value="NUDIX_hydrolase-like_dom_sf"/>
</dbReference>
<evidence type="ECO:0000256" key="3">
    <source>
        <dbReference type="ARBA" id="ARBA00007275"/>
    </source>
</evidence>
<reference evidence="10 11" key="1">
    <citation type="submission" date="2014-09" db="EMBL/GenBank/DDBJ databases">
        <title>Complete genome sequence of Endomicrobium proavitum.</title>
        <authorList>
            <person name="Zheng H."/>
        </authorList>
    </citation>
    <scope>NUCLEOTIDE SEQUENCE [LARGE SCALE GENOMIC DNA]</scope>
    <source>
        <strain evidence="10 11">Rsa215</strain>
    </source>
</reference>
<dbReference type="OrthoDB" id="9806150at2"/>
<dbReference type="AlphaFoldDB" id="A0A0G3WKK5"/>
<dbReference type="EMBL" id="CP009498">
    <property type="protein sequence ID" value="AKL97984.1"/>
    <property type="molecule type" value="Genomic_DNA"/>
</dbReference>
<evidence type="ECO:0000313" key="11">
    <source>
        <dbReference type="Proteomes" id="UP000035337"/>
    </source>
</evidence>
<evidence type="ECO:0000256" key="2">
    <source>
        <dbReference type="ARBA" id="ARBA00001946"/>
    </source>
</evidence>
<dbReference type="PATRIC" id="fig|1408281.3.peg.621"/>
<dbReference type="KEGG" id="epo:Epro_0605"/>
<dbReference type="InterPro" id="IPR020476">
    <property type="entry name" value="Nudix_hydrolase"/>
</dbReference>